<feature type="transmembrane region" description="Helical" evidence="1">
    <location>
        <begin position="333"/>
        <end position="357"/>
    </location>
</feature>
<dbReference type="EMBL" id="JABBGA010000005">
    <property type="protein sequence ID" value="NML25882.1"/>
    <property type="molecule type" value="Genomic_DNA"/>
</dbReference>
<keyword evidence="1" id="KW-0472">Membrane</keyword>
<evidence type="ECO:0000313" key="3">
    <source>
        <dbReference type="Proteomes" id="UP000580043"/>
    </source>
</evidence>
<keyword evidence="3" id="KW-1185">Reference proteome</keyword>
<protein>
    <submittedName>
        <fullName evidence="2">DUF2029 domain-containing protein</fullName>
    </submittedName>
</protein>
<feature type="transmembrane region" description="Helical" evidence="1">
    <location>
        <begin position="91"/>
        <end position="108"/>
    </location>
</feature>
<dbReference type="RefSeq" id="WP_169145424.1">
    <property type="nucleotide sequence ID" value="NZ_JABBGA010000005.1"/>
</dbReference>
<feature type="transmembrane region" description="Helical" evidence="1">
    <location>
        <begin position="261"/>
        <end position="283"/>
    </location>
</feature>
<keyword evidence="1" id="KW-0812">Transmembrane</keyword>
<dbReference type="Proteomes" id="UP000580043">
    <property type="component" value="Unassembled WGS sequence"/>
</dbReference>
<feature type="transmembrane region" description="Helical" evidence="1">
    <location>
        <begin position="413"/>
        <end position="442"/>
    </location>
</feature>
<evidence type="ECO:0000256" key="1">
    <source>
        <dbReference type="SAM" id="Phobius"/>
    </source>
</evidence>
<name>A0A848G3T2_9RHOO</name>
<organism evidence="2 3">
    <name type="scientific">Zoogloea dura</name>
    <dbReference type="NCBI Taxonomy" id="2728840"/>
    <lineage>
        <taxon>Bacteria</taxon>
        <taxon>Pseudomonadati</taxon>
        <taxon>Pseudomonadota</taxon>
        <taxon>Betaproteobacteria</taxon>
        <taxon>Rhodocyclales</taxon>
        <taxon>Zoogloeaceae</taxon>
        <taxon>Zoogloea</taxon>
    </lineage>
</organism>
<accession>A0A848G3T2</accession>
<dbReference type="AlphaFoldDB" id="A0A848G3T2"/>
<sequence length="533" mass="56902">MSTPRPASTVAASPRPLGKAAALLFAFALSLLLYLGGTAAIHLGGAHLVRTDYISKPAAAPKVEVSTRIFQRAYGDIHVRSEKSRGGPKPYVRTLAWLALFAGSLIAIRRVAPLRKGCEMLLGRIRRIHPLEGALFFGMSLWVLGKPGIIDMLPLGQVIEGIREGVNFYTVSALQGQAGALPIFPYNPPAYFLLAVLSEAQGALDSLGLGPAPRHGLLQWLLFVTYLVLVGLMTTIVQTLRLPLLQGRPLFYFILLNPLGLYYTVFLGQIDLIVVTLLMGGLYQLHVRKAWPSAFALLLAGLCFAKPQHLLALPPIGLLGIALADRRAAGRHLAFMLALAAGCGLAYAAYSLAPGFYAALDANPQTGRLAWSEWWSLFGGAISINRPIGYAMIATLILIHLMPERVRHAEAPLALGALGIGIIVACFQASFAHTFGLAIFLFPAVVILATSSHSLLKACLLSVFSAGLLATWGLGLEGDFTMAFDPSGAGLGTLTEIRLAGIPYTSVVQSVETAAYLGFAAISSLQLVRFSRD</sequence>
<gene>
    <name evidence="2" type="ORF">HHL15_09030</name>
</gene>
<feature type="transmembrane region" description="Helical" evidence="1">
    <location>
        <begin position="377"/>
        <end position="401"/>
    </location>
</feature>
<comment type="caution">
    <text evidence="2">The sequence shown here is derived from an EMBL/GenBank/DDBJ whole genome shotgun (WGS) entry which is preliminary data.</text>
</comment>
<reference evidence="2 3" key="1">
    <citation type="submission" date="2020-04" db="EMBL/GenBank/DDBJ databases">
        <title>Zoogloea sp. G-4-1-14 isolated from soil.</title>
        <authorList>
            <person name="Dahal R.H."/>
        </authorList>
    </citation>
    <scope>NUCLEOTIDE SEQUENCE [LARGE SCALE GENOMIC DNA]</scope>
    <source>
        <strain evidence="2 3">G-4-1-14</strain>
    </source>
</reference>
<feature type="transmembrane region" description="Helical" evidence="1">
    <location>
        <begin position="454"/>
        <end position="474"/>
    </location>
</feature>
<evidence type="ECO:0000313" key="2">
    <source>
        <dbReference type="EMBL" id="NML25882.1"/>
    </source>
</evidence>
<feature type="transmembrane region" description="Helical" evidence="1">
    <location>
        <begin position="217"/>
        <end position="240"/>
    </location>
</feature>
<proteinExistence type="predicted"/>
<keyword evidence="1" id="KW-1133">Transmembrane helix</keyword>